<feature type="signal peptide" evidence="2">
    <location>
        <begin position="1"/>
        <end position="22"/>
    </location>
</feature>
<name>A0ABV3Q3I4_9BACL</name>
<feature type="region of interest" description="Disordered" evidence="1">
    <location>
        <begin position="25"/>
        <end position="51"/>
    </location>
</feature>
<reference evidence="3 4" key="1">
    <citation type="journal article" date="1979" name="Int. J. Syst. Evol. Microbiol.">
        <title>Bacillus globisporus subsp. marinus subsp. nov.</title>
        <authorList>
            <person name="Liu H."/>
        </authorList>
    </citation>
    <scope>NUCLEOTIDE SEQUENCE [LARGE SCALE GENOMIC DNA]</scope>
    <source>
        <strain evidence="3 4">DSM 1297</strain>
    </source>
</reference>
<evidence type="ECO:0000313" key="4">
    <source>
        <dbReference type="Proteomes" id="UP001556040"/>
    </source>
</evidence>
<gene>
    <name evidence="3" type="ORF">AB1471_08845</name>
</gene>
<accession>A0ABV3Q3I4</accession>
<keyword evidence="2" id="KW-0732">Signal</keyword>
<sequence length="183" mass="21364">MKKMTILFTALILLLAACGVKETVTSTEATEDATEGNESKEEEEREPKSPQEIYDSLIAIENFLREDYEAIEAGKEPEHNMFGLDIDFFEMMFIHGNMEQLTEFDYEGYKENSPYITGPLASAALHLNKIAIHYFHKIDVDEIDPNHIDIDEFERELEEYEKDFFDELELAQQEIEKYLDFLE</sequence>
<evidence type="ECO:0000313" key="3">
    <source>
        <dbReference type="EMBL" id="MEW9501907.1"/>
    </source>
</evidence>
<protein>
    <recommendedName>
        <fullName evidence="5">DUF4375 domain-containing protein</fullName>
    </recommendedName>
</protein>
<keyword evidence="4" id="KW-1185">Reference proteome</keyword>
<feature type="chain" id="PRO_5047262202" description="DUF4375 domain-containing protein" evidence="2">
    <location>
        <begin position="23"/>
        <end position="183"/>
    </location>
</feature>
<proteinExistence type="predicted"/>
<dbReference type="RefSeq" id="WP_367779396.1">
    <property type="nucleotide sequence ID" value="NZ_JBFMIA010000006.1"/>
</dbReference>
<evidence type="ECO:0000256" key="2">
    <source>
        <dbReference type="SAM" id="SignalP"/>
    </source>
</evidence>
<feature type="compositionally biased region" description="Acidic residues" evidence="1">
    <location>
        <begin position="29"/>
        <end position="44"/>
    </location>
</feature>
<dbReference type="Proteomes" id="UP001556040">
    <property type="component" value="Unassembled WGS sequence"/>
</dbReference>
<dbReference type="EMBL" id="JBFMIA010000006">
    <property type="protein sequence ID" value="MEW9501907.1"/>
    <property type="molecule type" value="Genomic_DNA"/>
</dbReference>
<evidence type="ECO:0008006" key="5">
    <source>
        <dbReference type="Google" id="ProtNLM"/>
    </source>
</evidence>
<organism evidence="3 4">
    <name type="scientific">Jeotgalibacillus marinus</name>
    <dbReference type="NCBI Taxonomy" id="86667"/>
    <lineage>
        <taxon>Bacteria</taxon>
        <taxon>Bacillati</taxon>
        <taxon>Bacillota</taxon>
        <taxon>Bacilli</taxon>
        <taxon>Bacillales</taxon>
        <taxon>Caryophanaceae</taxon>
        <taxon>Jeotgalibacillus</taxon>
    </lineage>
</organism>
<comment type="caution">
    <text evidence="3">The sequence shown here is derived from an EMBL/GenBank/DDBJ whole genome shotgun (WGS) entry which is preliminary data.</text>
</comment>
<evidence type="ECO:0000256" key="1">
    <source>
        <dbReference type="SAM" id="MobiDB-lite"/>
    </source>
</evidence>
<dbReference type="PROSITE" id="PS51257">
    <property type="entry name" value="PROKAR_LIPOPROTEIN"/>
    <property type="match status" value="1"/>
</dbReference>